<protein>
    <recommendedName>
        <fullName evidence="2">CAAX prenyl protease 2/Lysostaphin resistance protein A-like domain-containing protein</fullName>
    </recommendedName>
</protein>
<accession>A0A9D5DUV6</accession>
<dbReference type="EMBL" id="LJJD01000017">
    <property type="protein sequence ID" value="KQL57219.1"/>
    <property type="molecule type" value="Genomic_DNA"/>
</dbReference>
<dbReference type="Proteomes" id="UP000051061">
    <property type="component" value="Unassembled WGS sequence"/>
</dbReference>
<evidence type="ECO:0000259" key="2">
    <source>
        <dbReference type="Pfam" id="PF02517"/>
    </source>
</evidence>
<keyword evidence="4" id="KW-1185">Reference proteome</keyword>
<evidence type="ECO:0000256" key="1">
    <source>
        <dbReference type="SAM" id="Phobius"/>
    </source>
</evidence>
<feature type="transmembrane region" description="Helical" evidence="1">
    <location>
        <begin position="96"/>
        <end position="116"/>
    </location>
</feature>
<feature type="domain" description="CAAX prenyl protease 2/Lysostaphin resistance protein A-like" evidence="2">
    <location>
        <begin position="135"/>
        <end position="230"/>
    </location>
</feature>
<feature type="transmembrane region" description="Helical" evidence="1">
    <location>
        <begin position="169"/>
        <end position="185"/>
    </location>
</feature>
<reference evidence="3 4" key="1">
    <citation type="submission" date="2015-09" db="EMBL/GenBank/DDBJ databases">
        <title>Genome sequencing project for genomic taxonomy and phylogenomics of Bacillus-like bacteria.</title>
        <authorList>
            <person name="Liu B."/>
            <person name="Wang J."/>
            <person name="Zhu Y."/>
            <person name="Liu G."/>
            <person name="Chen Q."/>
            <person name="Chen Z."/>
            <person name="Lan J."/>
            <person name="Che J."/>
            <person name="Ge C."/>
            <person name="Shi H."/>
            <person name="Pan Z."/>
            <person name="Liu X."/>
        </authorList>
    </citation>
    <scope>NUCLEOTIDE SEQUENCE [LARGE SCALE GENOMIC DNA]</scope>
    <source>
        <strain evidence="3 4">DSM 19153</strain>
    </source>
</reference>
<feature type="transmembrane region" description="Helical" evidence="1">
    <location>
        <begin position="257"/>
        <end position="276"/>
    </location>
</feature>
<dbReference type="PANTHER" id="PTHR39430">
    <property type="entry name" value="MEMBRANE-ASSOCIATED PROTEASE-RELATED"/>
    <property type="match status" value="1"/>
</dbReference>
<name>A0A9D5DUV6_9BACI</name>
<feature type="transmembrane region" description="Helical" evidence="1">
    <location>
        <begin position="191"/>
        <end position="213"/>
    </location>
</feature>
<evidence type="ECO:0000313" key="4">
    <source>
        <dbReference type="Proteomes" id="UP000051061"/>
    </source>
</evidence>
<dbReference type="InterPro" id="IPR003675">
    <property type="entry name" value="Rce1/LyrA-like_dom"/>
</dbReference>
<sequence>MNNRRYGVEPKIGLSLKSLFGLFLILIFWLGMSVVFVTLMNNLFPSTKEGLLSLIVLYLSFVFLIIPVFFVVHFMFKIPIKIFLLQDRNRPNWKKISIYFLGTIIIGIAVILIDLLLFPEAYSISSDFIPWILGTILIAPLIYIAAFAEELLFRGYLYRMFRPVKWGKILVIIIPAILFTALHGLNPEMTAYGILGPLFYLVIAVLLSLVAYYSNGLGAPVALHFAYNILLVNVLSFGSASTLEGKGLDTILHRETLNINLVFSAGFVTLLIYIFYQRYQKK</sequence>
<dbReference type="Pfam" id="PF02517">
    <property type="entry name" value="Rce1-like"/>
    <property type="match status" value="1"/>
</dbReference>
<evidence type="ECO:0000313" key="3">
    <source>
        <dbReference type="EMBL" id="KQL57219.1"/>
    </source>
</evidence>
<comment type="caution">
    <text evidence="3">The sequence shown here is derived from an EMBL/GenBank/DDBJ whole genome shotgun (WGS) entry which is preliminary data.</text>
</comment>
<dbReference type="PANTHER" id="PTHR39430:SF1">
    <property type="entry name" value="PROTEASE"/>
    <property type="match status" value="1"/>
</dbReference>
<organism evidence="3 4">
    <name type="scientific">Alkalicoccobacillus plakortidis</name>
    <dbReference type="NCBI Taxonomy" id="444060"/>
    <lineage>
        <taxon>Bacteria</taxon>
        <taxon>Bacillati</taxon>
        <taxon>Bacillota</taxon>
        <taxon>Bacilli</taxon>
        <taxon>Bacillales</taxon>
        <taxon>Bacillaceae</taxon>
        <taxon>Alkalicoccobacillus</taxon>
    </lineage>
</organism>
<keyword evidence="1" id="KW-1133">Transmembrane helix</keyword>
<feature type="transmembrane region" description="Helical" evidence="1">
    <location>
        <begin position="128"/>
        <end position="148"/>
    </location>
</feature>
<keyword evidence="1" id="KW-0472">Membrane</keyword>
<proteinExistence type="predicted"/>
<dbReference type="AlphaFoldDB" id="A0A9D5DUV6"/>
<feature type="transmembrane region" description="Helical" evidence="1">
    <location>
        <begin position="20"/>
        <end position="39"/>
    </location>
</feature>
<gene>
    <name evidence="3" type="ORF">AN965_09990</name>
</gene>
<feature type="transmembrane region" description="Helical" evidence="1">
    <location>
        <begin position="51"/>
        <end position="76"/>
    </location>
</feature>
<feature type="transmembrane region" description="Helical" evidence="1">
    <location>
        <begin position="225"/>
        <end position="245"/>
    </location>
</feature>
<dbReference type="GO" id="GO:0004175">
    <property type="term" value="F:endopeptidase activity"/>
    <property type="evidence" value="ECO:0007669"/>
    <property type="project" value="UniProtKB-ARBA"/>
</dbReference>
<dbReference type="GO" id="GO:0080120">
    <property type="term" value="P:CAAX-box protein maturation"/>
    <property type="evidence" value="ECO:0007669"/>
    <property type="project" value="UniProtKB-ARBA"/>
</dbReference>
<keyword evidence="1" id="KW-0812">Transmembrane</keyword>